<organism evidence="3 4">
    <name type="scientific">Sinanodonta woodiana</name>
    <name type="common">Chinese pond mussel</name>
    <name type="synonym">Anodonta woodiana</name>
    <dbReference type="NCBI Taxonomy" id="1069815"/>
    <lineage>
        <taxon>Eukaryota</taxon>
        <taxon>Metazoa</taxon>
        <taxon>Spiralia</taxon>
        <taxon>Lophotrochozoa</taxon>
        <taxon>Mollusca</taxon>
        <taxon>Bivalvia</taxon>
        <taxon>Autobranchia</taxon>
        <taxon>Heteroconchia</taxon>
        <taxon>Palaeoheterodonta</taxon>
        <taxon>Unionida</taxon>
        <taxon>Unionoidea</taxon>
        <taxon>Unionidae</taxon>
        <taxon>Unioninae</taxon>
        <taxon>Sinanodonta</taxon>
    </lineage>
</organism>
<feature type="transmembrane region" description="Helical" evidence="2">
    <location>
        <begin position="547"/>
        <end position="575"/>
    </location>
</feature>
<dbReference type="EMBL" id="JBJQND010000003">
    <property type="protein sequence ID" value="KAL3882325.1"/>
    <property type="molecule type" value="Genomic_DNA"/>
</dbReference>
<feature type="transmembrane region" description="Helical" evidence="2">
    <location>
        <begin position="138"/>
        <end position="157"/>
    </location>
</feature>
<evidence type="ECO:0000313" key="3">
    <source>
        <dbReference type="EMBL" id="KAL3882325.1"/>
    </source>
</evidence>
<feature type="transmembrane region" description="Helical" evidence="2">
    <location>
        <begin position="347"/>
        <end position="365"/>
    </location>
</feature>
<feature type="transmembrane region" description="Helical" evidence="2">
    <location>
        <begin position="285"/>
        <end position="303"/>
    </location>
</feature>
<evidence type="ECO:0000256" key="2">
    <source>
        <dbReference type="SAM" id="Phobius"/>
    </source>
</evidence>
<feature type="transmembrane region" description="Helical" evidence="2">
    <location>
        <begin position="409"/>
        <end position="427"/>
    </location>
</feature>
<keyword evidence="2" id="KW-0812">Transmembrane</keyword>
<feature type="transmembrane region" description="Helical" evidence="2">
    <location>
        <begin position="372"/>
        <end position="389"/>
    </location>
</feature>
<dbReference type="Proteomes" id="UP001634394">
    <property type="component" value="Unassembled WGS sequence"/>
</dbReference>
<proteinExistence type="predicted"/>
<feature type="transmembrane region" description="Helical" evidence="2">
    <location>
        <begin position="434"/>
        <end position="453"/>
    </location>
</feature>
<name>A0ABD3XBQ1_SINWO</name>
<feature type="transmembrane region" description="Helical" evidence="2">
    <location>
        <begin position="663"/>
        <end position="686"/>
    </location>
</feature>
<feature type="transmembrane region" description="Helical" evidence="2">
    <location>
        <begin position="761"/>
        <end position="784"/>
    </location>
</feature>
<feature type="transmembrane region" description="Helical" evidence="2">
    <location>
        <begin position="488"/>
        <end position="509"/>
    </location>
</feature>
<feature type="compositionally biased region" description="Polar residues" evidence="1">
    <location>
        <begin position="1"/>
        <end position="10"/>
    </location>
</feature>
<feature type="transmembrane region" description="Helical" evidence="2">
    <location>
        <begin position="199"/>
        <end position="219"/>
    </location>
</feature>
<feature type="transmembrane region" description="Helical" evidence="2">
    <location>
        <begin position="109"/>
        <end position="132"/>
    </location>
</feature>
<evidence type="ECO:0000313" key="4">
    <source>
        <dbReference type="Proteomes" id="UP001634394"/>
    </source>
</evidence>
<feature type="region of interest" description="Disordered" evidence="1">
    <location>
        <begin position="1"/>
        <end position="45"/>
    </location>
</feature>
<dbReference type="PANTHER" id="PTHR35313">
    <property type="entry name" value="NO EXINE FORMATION 1"/>
    <property type="match status" value="1"/>
</dbReference>
<feature type="transmembrane region" description="Helical" evidence="2">
    <location>
        <begin position="639"/>
        <end position="656"/>
    </location>
</feature>
<evidence type="ECO:0000256" key="1">
    <source>
        <dbReference type="SAM" id="MobiDB-lite"/>
    </source>
</evidence>
<feature type="transmembrane region" description="Helical" evidence="2">
    <location>
        <begin position="857"/>
        <end position="878"/>
    </location>
</feature>
<gene>
    <name evidence="3" type="ORF">ACJMK2_028679</name>
</gene>
<feature type="compositionally biased region" description="Acidic residues" evidence="1">
    <location>
        <begin position="31"/>
        <end position="45"/>
    </location>
</feature>
<feature type="transmembrane region" description="Helical" evidence="2">
    <location>
        <begin position="692"/>
        <end position="719"/>
    </location>
</feature>
<reference evidence="3 4" key="1">
    <citation type="submission" date="2024-11" db="EMBL/GenBank/DDBJ databases">
        <title>Chromosome-level genome assembly of the freshwater bivalve Anodonta woodiana.</title>
        <authorList>
            <person name="Chen X."/>
        </authorList>
    </citation>
    <scope>NUCLEOTIDE SEQUENCE [LARGE SCALE GENOMIC DNA]</scope>
    <source>
        <strain evidence="3">MN2024</strain>
        <tissue evidence="3">Gills</tissue>
    </source>
</reference>
<feature type="transmembrane region" description="Helical" evidence="2">
    <location>
        <begin position="515"/>
        <end position="535"/>
    </location>
</feature>
<feature type="transmembrane region" description="Helical" evidence="2">
    <location>
        <begin position="731"/>
        <end position="749"/>
    </location>
</feature>
<keyword evidence="2" id="KW-1133">Transmembrane helix</keyword>
<feature type="transmembrane region" description="Helical" evidence="2">
    <location>
        <begin position="581"/>
        <end position="602"/>
    </location>
</feature>
<feature type="transmembrane region" description="Helical" evidence="2">
    <location>
        <begin position="324"/>
        <end position="341"/>
    </location>
</feature>
<evidence type="ECO:0008006" key="5">
    <source>
        <dbReference type="Google" id="ProtNLM"/>
    </source>
</evidence>
<feature type="transmembrane region" description="Helical" evidence="2">
    <location>
        <begin position="66"/>
        <end position="97"/>
    </location>
</feature>
<feature type="transmembrane region" description="Helical" evidence="2">
    <location>
        <begin position="925"/>
        <end position="942"/>
    </location>
</feature>
<feature type="transmembrane region" description="Helical" evidence="2">
    <location>
        <begin position="459"/>
        <end position="476"/>
    </location>
</feature>
<feature type="transmembrane region" description="Helical" evidence="2">
    <location>
        <begin position="251"/>
        <end position="273"/>
    </location>
</feature>
<keyword evidence="2" id="KW-0472">Membrane</keyword>
<feature type="transmembrane region" description="Helical" evidence="2">
    <location>
        <begin position="805"/>
        <end position="823"/>
    </location>
</feature>
<feature type="transmembrane region" description="Helical" evidence="2">
    <location>
        <begin position="614"/>
        <end position="633"/>
    </location>
</feature>
<sequence>MINPMESTEVYQRVVHRSDDDEYSSSSGDDPQSDSEYGADNEDNDEISDERQEKFDLGPFQYNRKLLVAALPCLILILSLVGDVLLIAVSFGAGILIMLDPKGEKKRCVVMLILMFIPCHAYIIYTVFPLIWLSVLNLFLIGSINIFVILTGGLAIIQMTYFRKQEPAMCVLIEQFLFSMYPGSCIVILSWALSTVISWQLAPFVLLITGFIYLQIFLVPHTSSFKIHKTGERLGTKDTMDDDLNIVSQPIILLTVIIYLLSPTFIQLLFRGINDSFSSITSLEAIIQMFFLMSLSLFLSTLMSLRETCEYTGMSHIWIVRARWVSGTVCVMLCYPVLKGYGLSSHFLPWLPAGVAVYTAYGVLLSDKKFKLLSLATLAVPVVLFSYWLSWLPWKLVYHLLFGLHINTFYILLLINCVLCFLCVYTVSYASQQLFATLLAAECLVFVVCEVVLHNADLYPNTFFFITAIFVTYTVHRLYLGTMLTQNMMCGCVSLHITKTLVVLMYQSLGIHENLSLIRIAALYLMTFISVKVLTYDARVEIPFRQVVQNIVTMSLGIIINTNPVLHLMCVYFLWEEPTSADLIGLCVITCGVCALVICSLHLQLESLASFRQFSVSTITIGVLVIVLQPQISLEWSSIQQWGELGSLVLAAFVFLTNRVQTLNHIFICACLVSICPGIKAATWLYTYETDVSLVVTLLHVLLYIPACLSILMLLFMFSKFELIGENLEKCVLYLCSFVSVLSVMLLVLDGVTKDQSVRVLSLPSWTISLATAVVVSIALKIISTQRDLIIPFIEEKKEKELPRLPLLGNIASFISFFLACLLCPVQGYLQDIWCCAASLILLCLQNDRRLFTNLRAQMQVVPVIITCILILVIASLARSDIWTGSSWMFARAFFEVISLLCTIPIHFVFWGILWKSSLVLHEQVVVFLFPFHVVYLLYGSSYTSQTLAMLGITSGIWMIANKLPLIPHRKSFS</sequence>
<feature type="transmembrane region" description="Helical" evidence="2">
    <location>
        <begin position="890"/>
        <end position="913"/>
    </location>
</feature>
<dbReference type="AlphaFoldDB" id="A0ABD3XBQ1"/>
<keyword evidence="4" id="KW-1185">Reference proteome</keyword>
<protein>
    <recommendedName>
        <fullName evidence="5">Dolichol kinase</fullName>
    </recommendedName>
</protein>
<comment type="caution">
    <text evidence="3">The sequence shown here is derived from an EMBL/GenBank/DDBJ whole genome shotgun (WGS) entry which is preliminary data.</text>
</comment>
<dbReference type="PANTHER" id="PTHR35313:SF1">
    <property type="entry name" value="NO EXINE FORMATION 1"/>
    <property type="match status" value="1"/>
</dbReference>
<feature type="transmembrane region" description="Helical" evidence="2">
    <location>
        <begin position="169"/>
        <end position="193"/>
    </location>
</feature>
<accession>A0ABD3XBQ1</accession>